<organism evidence="1">
    <name type="scientific">marine sediment metagenome</name>
    <dbReference type="NCBI Taxonomy" id="412755"/>
    <lineage>
        <taxon>unclassified sequences</taxon>
        <taxon>metagenomes</taxon>
        <taxon>ecological metagenomes</taxon>
    </lineage>
</organism>
<accession>A0A0F9RQ20</accession>
<dbReference type="AlphaFoldDB" id="A0A0F9RQ20"/>
<dbReference type="EMBL" id="LAZR01000754">
    <property type="protein sequence ID" value="KKN58615.1"/>
    <property type="molecule type" value="Genomic_DNA"/>
</dbReference>
<sequence>MKFKICSSCETKFPATVEFFHKNSGTKDGLYAWCKKCCKKYAAVNYKNNKEQILEQERSYYKRNRNKILKRKKKCNWSEERKAKRKRWEQSDEGEVVQKRYGQSDKGKEVHKKSSKKYYENNKLSRNISVMINWSLKGNKNNRHWEYVVGYLLNQLKKHLESLFEPGMSWDNYGKWHIDHKIPISAFNITSYNCEDFKSCWALGNLQPLWARDNLRKGNKLNYNEK</sequence>
<proteinExistence type="predicted"/>
<protein>
    <recommendedName>
        <fullName evidence="2">HNH nuclease domain-containing protein</fullName>
    </recommendedName>
</protein>
<evidence type="ECO:0008006" key="2">
    <source>
        <dbReference type="Google" id="ProtNLM"/>
    </source>
</evidence>
<gene>
    <name evidence="1" type="ORF">LCGC14_0550340</name>
</gene>
<name>A0A0F9RQ20_9ZZZZ</name>
<evidence type="ECO:0000313" key="1">
    <source>
        <dbReference type="EMBL" id="KKN58615.1"/>
    </source>
</evidence>
<reference evidence="1" key="1">
    <citation type="journal article" date="2015" name="Nature">
        <title>Complex archaea that bridge the gap between prokaryotes and eukaryotes.</title>
        <authorList>
            <person name="Spang A."/>
            <person name="Saw J.H."/>
            <person name="Jorgensen S.L."/>
            <person name="Zaremba-Niedzwiedzka K."/>
            <person name="Martijn J."/>
            <person name="Lind A.E."/>
            <person name="van Eijk R."/>
            <person name="Schleper C."/>
            <person name="Guy L."/>
            <person name="Ettema T.J."/>
        </authorList>
    </citation>
    <scope>NUCLEOTIDE SEQUENCE</scope>
</reference>
<comment type="caution">
    <text evidence="1">The sequence shown here is derived from an EMBL/GenBank/DDBJ whole genome shotgun (WGS) entry which is preliminary data.</text>
</comment>